<keyword evidence="3" id="KW-1185">Reference proteome</keyword>
<protein>
    <submittedName>
        <fullName evidence="2">Short chain dehydrogenase</fullName>
    </submittedName>
</protein>
<evidence type="ECO:0000313" key="2">
    <source>
        <dbReference type="EMBL" id="SHO52513.1"/>
    </source>
</evidence>
<dbReference type="PANTHER" id="PTHR43157">
    <property type="entry name" value="PHOSPHATIDYLINOSITOL-GLYCAN BIOSYNTHESIS CLASS F PROTEIN-RELATED"/>
    <property type="match status" value="1"/>
</dbReference>
<evidence type="ECO:0000313" key="3">
    <source>
        <dbReference type="Proteomes" id="UP000184612"/>
    </source>
</evidence>
<dbReference type="PANTHER" id="PTHR43157:SF31">
    <property type="entry name" value="PHOSPHATIDYLINOSITOL-GLYCAN BIOSYNTHESIS CLASS F PROTEIN"/>
    <property type="match status" value="1"/>
</dbReference>
<proteinExistence type="predicted"/>
<dbReference type="Gene3D" id="3.40.50.720">
    <property type="entry name" value="NAD(P)-binding Rossmann-like Domain"/>
    <property type="match status" value="1"/>
</dbReference>
<name>A0A1M7YIR9_9FIRM</name>
<dbReference type="RefSeq" id="WP_073590330.1">
    <property type="nucleotide sequence ID" value="NZ_FRFD01000011.1"/>
</dbReference>
<dbReference type="STRING" id="1121345.SAMN02745217_03687"/>
<dbReference type="InterPro" id="IPR002347">
    <property type="entry name" value="SDR_fam"/>
</dbReference>
<dbReference type="OrthoDB" id="9809821at2"/>
<organism evidence="2 3">
    <name type="scientific">Anaerocolumna xylanovorans DSM 12503</name>
    <dbReference type="NCBI Taxonomy" id="1121345"/>
    <lineage>
        <taxon>Bacteria</taxon>
        <taxon>Bacillati</taxon>
        <taxon>Bacillota</taxon>
        <taxon>Clostridia</taxon>
        <taxon>Lachnospirales</taxon>
        <taxon>Lachnospiraceae</taxon>
        <taxon>Anaerocolumna</taxon>
    </lineage>
</organism>
<dbReference type="InterPro" id="IPR036291">
    <property type="entry name" value="NAD(P)-bd_dom_sf"/>
</dbReference>
<keyword evidence="1" id="KW-0560">Oxidoreductase</keyword>
<dbReference type="EMBL" id="FRFD01000011">
    <property type="protein sequence ID" value="SHO52513.1"/>
    <property type="molecule type" value="Genomic_DNA"/>
</dbReference>
<dbReference type="Pfam" id="PF00106">
    <property type="entry name" value="adh_short"/>
    <property type="match status" value="1"/>
</dbReference>
<sequence length="281" mass="31549">MKLSGKTCLITGANSGLGFATAKQFAELGANVVLVCRDFQKGKNAMKEIKKEVPGANLELMICDLASIKSILDFTKKFKETHSELNVLFNNAAVLTQNRTVTEDGYEMMFQINYLAPVLLTTSLLDMLKGSTEARIINIAVPPEKLWVNFDDLQFLTHYKPFDEFMRTKLYLLLYSIELSKRLAGTGGIIVNSIDPGLFKSGLRRESPWLLGKITDLFAVTADKAAESIVFHTLSNEAAENSGKVFVRRQEKMLIPYWNDSQVRKRLWSVTESLIDKHSTV</sequence>
<accession>A0A1M7YIR9</accession>
<reference evidence="2 3" key="1">
    <citation type="submission" date="2016-12" db="EMBL/GenBank/DDBJ databases">
        <authorList>
            <person name="Song W.-J."/>
            <person name="Kurnit D.M."/>
        </authorList>
    </citation>
    <scope>NUCLEOTIDE SEQUENCE [LARGE SCALE GENOMIC DNA]</scope>
    <source>
        <strain evidence="2 3">DSM 12503</strain>
    </source>
</reference>
<gene>
    <name evidence="2" type="ORF">SAMN02745217_03687</name>
</gene>
<dbReference type="Proteomes" id="UP000184612">
    <property type="component" value="Unassembled WGS sequence"/>
</dbReference>
<dbReference type="GO" id="GO:0016491">
    <property type="term" value="F:oxidoreductase activity"/>
    <property type="evidence" value="ECO:0007669"/>
    <property type="project" value="UniProtKB-KW"/>
</dbReference>
<dbReference type="SUPFAM" id="SSF51735">
    <property type="entry name" value="NAD(P)-binding Rossmann-fold domains"/>
    <property type="match status" value="1"/>
</dbReference>
<evidence type="ECO:0000256" key="1">
    <source>
        <dbReference type="ARBA" id="ARBA00023002"/>
    </source>
</evidence>
<dbReference type="PRINTS" id="PR00081">
    <property type="entry name" value="GDHRDH"/>
</dbReference>
<dbReference type="AlphaFoldDB" id="A0A1M7YIR9"/>